<dbReference type="OrthoDB" id="10261027at2759"/>
<name>A0A8H4ETL9_GIGMA</name>
<dbReference type="Gene3D" id="1.10.510.10">
    <property type="entry name" value="Transferase(Phosphotransferase) domain 1"/>
    <property type="match status" value="1"/>
</dbReference>
<dbReference type="SUPFAM" id="SSF56112">
    <property type="entry name" value="Protein kinase-like (PK-like)"/>
    <property type="match status" value="1"/>
</dbReference>
<keyword evidence="3" id="KW-0418">Kinase</keyword>
<dbReference type="Pfam" id="PF00069">
    <property type="entry name" value="Pkinase"/>
    <property type="match status" value="1"/>
</dbReference>
<feature type="binding site" evidence="1">
    <location>
        <position position="55"/>
    </location>
    <ligand>
        <name>ATP</name>
        <dbReference type="ChEBI" id="CHEBI:30616"/>
    </ligand>
</feature>
<dbReference type="AlphaFoldDB" id="A0A8H4ETL9"/>
<dbReference type="InterPro" id="IPR011009">
    <property type="entry name" value="Kinase-like_dom_sf"/>
</dbReference>
<dbReference type="InterPro" id="IPR000719">
    <property type="entry name" value="Prot_kinase_dom"/>
</dbReference>
<organism evidence="3 4">
    <name type="scientific">Gigaspora margarita</name>
    <dbReference type="NCBI Taxonomy" id="4874"/>
    <lineage>
        <taxon>Eukaryota</taxon>
        <taxon>Fungi</taxon>
        <taxon>Fungi incertae sedis</taxon>
        <taxon>Mucoromycota</taxon>
        <taxon>Glomeromycotina</taxon>
        <taxon>Glomeromycetes</taxon>
        <taxon>Diversisporales</taxon>
        <taxon>Gigasporaceae</taxon>
        <taxon>Gigaspora</taxon>
    </lineage>
</organism>
<keyword evidence="3" id="KW-0808">Transferase</keyword>
<keyword evidence="4" id="KW-1185">Reference proteome</keyword>
<dbReference type="EMBL" id="WTPW01000067">
    <property type="protein sequence ID" value="KAF0552382.1"/>
    <property type="molecule type" value="Genomic_DNA"/>
</dbReference>
<reference evidence="3 4" key="1">
    <citation type="journal article" date="2019" name="Environ. Microbiol.">
        <title>At the nexus of three kingdoms: the genome of the mycorrhizal fungus Gigaspora margarita provides insights into plant, endobacterial and fungal interactions.</title>
        <authorList>
            <person name="Venice F."/>
            <person name="Ghignone S."/>
            <person name="Salvioli di Fossalunga A."/>
            <person name="Amselem J."/>
            <person name="Novero M."/>
            <person name="Xianan X."/>
            <person name="Sedzielewska Toro K."/>
            <person name="Morin E."/>
            <person name="Lipzen A."/>
            <person name="Grigoriev I.V."/>
            <person name="Henrissat B."/>
            <person name="Martin F.M."/>
            <person name="Bonfante P."/>
        </authorList>
    </citation>
    <scope>NUCLEOTIDE SEQUENCE [LARGE SCALE GENOMIC DNA]</scope>
    <source>
        <strain evidence="3 4">BEG34</strain>
    </source>
</reference>
<feature type="domain" description="Protein kinase" evidence="2">
    <location>
        <begin position="26"/>
        <end position="128"/>
    </location>
</feature>
<keyword evidence="1" id="KW-0547">Nucleotide-binding</keyword>
<dbReference type="PROSITE" id="PS00107">
    <property type="entry name" value="PROTEIN_KINASE_ATP"/>
    <property type="match status" value="1"/>
</dbReference>
<evidence type="ECO:0000259" key="2">
    <source>
        <dbReference type="PROSITE" id="PS50011"/>
    </source>
</evidence>
<evidence type="ECO:0000313" key="3">
    <source>
        <dbReference type="EMBL" id="KAF0552382.1"/>
    </source>
</evidence>
<protein>
    <submittedName>
        <fullName evidence="3">Kinase-like protein</fullName>
    </submittedName>
</protein>
<gene>
    <name evidence="3" type="ORF">F8M41_021922</name>
</gene>
<evidence type="ECO:0000313" key="4">
    <source>
        <dbReference type="Proteomes" id="UP000439903"/>
    </source>
</evidence>
<keyword evidence="1" id="KW-0067">ATP-binding</keyword>
<sequence>MANVQEEWLEKAINERHINYIEYNKFTDPFKIGIGGFGNVFRYEWKECELTVALKCLKVETSTDENIIKDFINELKLLRGVSYHPNVILFYGVTKDSNGYYNMRSAFEKYFNSSKTTKNYRFRTIKAN</sequence>
<comment type="caution">
    <text evidence="3">The sequence shown here is derived from an EMBL/GenBank/DDBJ whole genome shotgun (WGS) entry which is preliminary data.</text>
</comment>
<dbReference type="GO" id="GO:0004672">
    <property type="term" value="F:protein kinase activity"/>
    <property type="evidence" value="ECO:0007669"/>
    <property type="project" value="InterPro"/>
</dbReference>
<dbReference type="Proteomes" id="UP000439903">
    <property type="component" value="Unassembled WGS sequence"/>
</dbReference>
<dbReference type="InterPro" id="IPR017441">
    <property type="entry name" value="Protein_kinase_ATP_BS"/>
</dbReference>
<evidence type="ECO:0000256" key="1">
    <source>
        <dbReference type="PROSITE-ProRule" id="PRU10141"/>
    </source>
</evidence>
<accession>A0A8H4ETL9</accession>
<proteinExistence type="predicted"/>
<dbReference type="PROSITE" id="PS50011">
    <property type="entry name" value="PROTEIN_KINASE_DOM"/>
    <property type="match status" value="1"/>
</dbReference>
<dbReference type="GO" id="GO:0005524">
    <property type="term" value="F:ATP binding"/>
    <property type="evidence" value="ECO:0007669"/>
    <property type="project" value="UniProtKB-UniRule"/>
</dbReference>